<keyword evidence="1" id="KW-0812">Transmembrane</keyword>
<dbReference type="AlphaFoldDB" id="A0A0H4VGN8"/>
<sequence>MDNLTHSLVGALIGQAGLKKKTGLAMPALIIGANLPDVDAACFFWLEGTEHLAFRRGITHGPIALLLLPLVLTSLLWGWDRWQTSRGKRPAARLPVHFGWLYALGLIAALTHPALDWLNVYGIRLLEPFSSRWYYGDVLFIIDVWLWLLMGAGLWLSLRREKRGGDWQRLARNVLGLAALYIVANFGISQVDRMQNTSFVETISSPPPLAFWQRESIGVGGSGSFFRDGERVGNAPISSCDLAAARAQSSQVDAFLFWSRAPVLDRLDDGRWRLSDARYYPMQQGNFKVILPEGLCSEHPAR</sequence>
<evidence type="ECO:0000313" key="2">
    <source>
        <dbReference type="EMBL" id="AKQ41996.1"/>
    </source>
</evidence>
<reference evidence="2 3" key="1">
    <citation type="journal article" date="2015" name="Int. J. Syst. Evol. Microbiol.">
        <title>Erythrobacter atlanticus sp. nov., a bacterium from ocean sediment able to degrade polycyclic aromatic hydrocarbons.</title>
        <authorList>
            <person name="Zhuang L."/>
            <person name="Liu Y."/>
            <person name="Wang L."/>
            <person name="Wang W."/>
            <person name="Shao Z."/>
        </authorList>
    </citation>
    <scope>NUCLEOTIDE SEQUENCE [LARGE SCALE GENOMIC DNA]</scope>
    <source>
        <strain evidence="3">s21-N3</strain>
    </source>
</reference>
<dbReference type="STRING" id="1648404.CP97_08120"/>
<dbReference type="PANTHER" id="PTHR40031">
    <property type="entry name" value="HYPOTHETICAL MEMBRANE SPANNING PROTEIN"/>
    <property type="match status" value="1"/>
</dbReference>
<protein>
    <recommendedName>
        <fullName evidence="4">Membrane-bound metal-dependent hydrolase</fullName>
    </recommendedName>
</protein>
<evidence type="ECO:0000313" key="3">
    <source>
        <dbReference type="Proteomes" id="UP000059113"/>
    </source>
</evidence>
<reference evidence="3" key="2">
    <citation type="submission" date="2015-04" db="EMBL/GenBank/DDBJ databases">
        <title>The complete genome sequence of Erythrobacter sp. s21-N3.</title>
        <authorList>
            <person name="Zhuang L."/>
            <person name="Liu Y."/>
            <person name="Shao Z."/>
        </authorList>
    </citation>
    <scope>NUCLEOTIDE SEQUENCE [LARGE SCALE GENOMIC DNA]</scope>
    <source>
        <strain evidence="3">s21-N3</strain>
    </source>
</reference>
<dbReference type="InterPro" id="IPR007404">
    <property type="entry name" value="YdjM-like"/>
</dbReference>
<evidence type="ECO:0008006" key="4">
    <source>
        <dbReference type="Google" id="ProtNLM"/>
    </source>
</evidence>
<feature type="transmembrane region" description="Helical" evidence="1">
    <location>
        <begin position="100"/>
        <end position="118"/>
    </location>
</feature>
<dbReference type="PATRIC" id="fig|1648404.4.peg.1693"/>
<proteinExistence type="predicted"/>
<evidence type="ECO:0000256" key="1">
    <source>
        <dbReference type="SAM" id="Phobius"/>
    </source>
</evidence>
<dbReference type="Proteomes" id="UP000059113">
    <property type="component" value="Chromosome"/>
</dbReference>
<feature type="transmembrane region" description="Helical" evidence="1">
    <location>
        <begin position="58"/>
        <end position="79"/>
    </location>
</feature>
<dbReference type="RefSeq" id="WP_048885514.1">
    <property type="nucleotide sequence ID" value="NZ_CP011310.1"/>
</dbReference>
<dbReference type="OrthoDB" id="110250at2"/>
<dbReference type="PANTHER" id="PTHR40031:SF1">
    <property type="entry name" value="MEMBRANE-BOUND METAL-DEPENDENT HYDROLASE"/>
    <property type="match status" value="1"/>
</dbReference>
<accession>A0A0H4VGN8</accession>
<dbReference type="EMBL" id="CP011310">
    <property type="protein sequence ID" value="AKQ41996.1"/>
    <property type="molecule type" value="Genomic_DNA"/>
</dbReference>
<dbReference type="KEGG" id="ery:CP97_08120"/>
<feature type="transmembrane region" description="Helical" evidence="1">
    <location>
        <begin position="138"/>
        <end position="158"/>
    </location>
</feature>
<keyword evidence="1" id="KW-0472">Membrane</keyword>
<dbReference type="Pfam" id="PF04307">
    <property type="entry name" value="YdjM"/>
    <property type="match status" value="1"/>
</dbReference>
<keyword evidence="1" id="KW-1133">Transmembrane helix</keyword>
<keyword evidence="3" id="KW-1185">Reference proteome</keyword>
<dbReference type="InterPro" id="IPR053170">
    <property type="entry name" value="Transcription_regulator"/>
</dbReference>
<name>A0A0H4VGN8_9SPHN</name>
<feature type="transmembrane region" description="Helical" evidence="1">
    <location>
        <begin position="170"/>
        <end position="188"/>
    </location>
</feature>
<gene>
    <name evidence="2" type="ORF">CP97_08120</name>
</gene>
<organism evidence="2 3">
    <name type="scientific">Aurantiacibacter atlanticus</name>
    <dbReference type="NCBI Taxonomy" id="1648404"/>
    <lineage>
        <taxon>Bacteria</taxon>
        <taxon>Pseudomonadati</taxon>
        <taxon>Pseudomonadota</taxon>
        <taxon>Alphaproteobacteria</taxon>
        <taxon>Sphingomonadales</taxon>
        <taxon>Erythrobacteraceae</taxon>
        <taxon>Aurantiacibacter</taxon>
    </lineage>
</organism>